<evidence type="ECO:0000256" key="2">
    <source>
        <dbReference type="SAM" id="MobiDB-lite"/>
    </source>
</evidence>
<name>A0AAN6M5M4_9PLEO</name>
<feature type="binding site" evidence="1">
    <location>
        <position position="378"/>
    </location>
    <ligand>
        <name>Zn(2+)</name>
        <dbReference type="ChEBI" id="CHEBI:29105"/>
    </ligand>
</feature>
<feature type="binding site" evidence="1">
    <location>
        <position position="291"/>
    </location>
    <ligand>
        <name>Zn(2+)</name>
        <dbReference type="ChEBI" id="CHEBI:29105"/>
    </ligand>
</feature>
<dbReference type="Gene3D" id="1.20.140.30">
    <property type="entry name" value="MOB kinase activator"/>
    <property type="match status" value="1"/>
</dbReference>
<feature type="compositionally biased region" description="Polar residues" evidence="2">
    <location>
        <begin position="186"/>
        <end position="204"/>
    </location>
</feature>
<accession>A0AAN6M5M4</accession>
<dbReference type="EMBL" id="WVTA01000003">
    <property type="protein sequence ID" value="KAK3215054.1"/>
    <property type="molecule type" value="Genomic_DNA"/>
</dbReference>
<dbReference type="AlphaFoldDB" id="A0AAN6M5M4"/>
<feature type="binding site" evidence="1">
    <location>
        <position position="373"/>
    </location>
    <ligand>
        <name>Zn(2+)</name>
        <dbReference type="ChEBI" id="CHEBI:29105"/>
    </ligand>
</feature>
<evidence type="ECO:0008006" key="5">
    <source>
        <dbReference type="Google" id="ProtNLM"/>
    </source>
</evidence>
<dbReference type="InterPro" id="IPR005301">
    <property type="entry name" value="MOB_kinase_act_fam"/>
</dbReference>
<keyword evidence="1" id="KW-0479">Metal-binding</keyword>
<dbReference type="Proteomes" id="UP001280581">
    <property type="component" value="Unassembled WGS sequence"/>
</dbReference>
<evidence type="ECO:0000256" key="1">
    <source>
        <dbReference type="PIRSR" id="PIRSR605301-1"/>
    </source>
</evidence>
<reference evidence="3 4" key="1">
    <citation type="submission" date="2021-02" db="EMBL/GenBank/DDBJ databases">
        <title>Genome assembly of Pseudopithomyces chartarum.</title>
        <authorList>
            <person name="Jauregui R."/>
            <person name="Singh J."/>
            <person name="Voisey C."/>
        </authorList>
    </citation>
    <scope>NUCLEOTIDE SEQUENCE [LARGE SCALE GENOMIC DNA]</scope>
    <source>
        <strain evidence="3 4">AGR01</strain>
    </source>
</reference>
<keyword evidence="4" id="KW-1185">Reference proteome</keyword>
<evidence type="ECO:0000313" key="4">
    <source>
        <dbReference type="Proteomes" id="UP001280581"/>
    </source>
</evidence>
<keyword evidence="1" id="KW-0862">Zinc</keyword>
<dbReference type="SMART" id="SM01388">
    <property type="entry name" value="Mob1_phocein"/>
    <property type="match status" value="1"/>
</dbReference>
<dbReference type="InterPro" id="IPR036703">
    <property type="entry name" value="MOB_kinase_act_sf"/>
</dbReference>
<organism evidence="3 4">
    <name type="scientific">Pseudopithomyces chartarum</name>
    <dbReference type="NCBI Taxonomy" id="1892770"/>
    <lineage>
        <taxon>Eukaryota</taxon>
        <taxon>Fungi</taxon>
        <taxon>Dikarya</taxon>
        <taxon>Ascomycota</taxon>
        <taxon>Pezizomycotina</taxon>
        <taxon>Dothideomycetes</taxon>
        <taxon>Pleosporomycetidae</taxon>
        <taxon>Pleosporales</taxon>
        <taxon>Massarineae</taxon>
        <taxon>Didymosphaeriaceae</taxon>
        <taxon>Pseudopithomyces</taxon>
    </lineage>
</organism>
<dbReference type="PANTHER" id="PTHR22599">
    <property type="entry name" value="MPS ONE BINDER KINASE ACTIVATOR-LIKE MOB"/>
    <property type="match status" value="1"/>
</dbReference>
<feature type="region of interest" description="Disordered" evidence="2">
    <location>
        <begin position="181"/>
        <end position="204"/>
    </location>
</feature>
<comment type="caution">
    <text evidence="3">The sequence shown here is derived from an EMBL/GenBank/DDBJ whole genome shotgun (WGS) entry which is preliminary data.</text>
</comment>
<dbReference type="Pfam" id="PF03637">
    <property type="entry name" value="Mob1_phocein"/>
    <property type="match status" value="1"/>
</dbReference>
<feature type="region of interest" description="Disordered" evidence="2">
    <location>
        <begin position="1"/>
        <end position="24"/>
    </location>
</feature>
<gene>
    <name evidence="3" type="ORF">GRF29_19g2051705</name>
</gene>
<sequence>MCVLPSSHVASHVSPSSPSFSTKPKPLQPVFTFAQGQSCMNLAMDIMDRTDGEIVCNSRIDNNLLSAFPMPSTSLVPARPQIVYTSPLQRAGKILWKQQAASQIFPPITGTMVASLLPTGSSNGAVLFASAQDRLRDQFQDQQKLYSGYPNYSYKLITGGRGTPTHLDTLRDVHSSSGEGLVRWNNADTVSNPDTKTQDAQRSTQPQNTCLLSSFCSNPRTQRAPFKGQKSSRGTSSWQLKQYAEATLGSGSLRKAVKLPDGEDKDEWLAVNVVDFYNQINLLYGSITEFCSPQSCPEMKATDEFEYLWQDNEAFKKPTKMSAPEYIEHLMAWIQSNVDNETNFPSRIGVPFPKSFASLIRNMFKRLYRVYAHIYCHHYPVIIELGLEPHLNTSFKHYVLFIDEHGLANGSKDFWGPLGDLVDSMLRSD</sequence>
<dbReference type="SUPFAM" id="SSF101152">
    <property type="entry name" value="Mob1/phocein"/>
    <property type="match status" value="1"/>
</dbReference>
<evidence type="ECO:0000313" key="3">
    <source>
        <dbReference type="EMBL" id="KAK3215054.1"/>
    </source>
</evidence>
<proteinExistence type="predicted"/>
<protein>
    <recommendedName>
        <fullName evidence="5">Maintenance of ploidy protein mob1</fullName>
    </recommendedName>
</protein>
<feature type="binding site" evidence="1">
    <location>
        <position position="296"/>
    </location>
    <ligand>
        <name>Zn(2+)</name>
        <dbReference type="ChEBI" id="CHEBI:29105"/>
    </ligand>
</feature>